<gene>
    <name evidence="1" type="ORF">IWW38_005012</name>
</gene>
<dbReference type="Proteomes" id="UP001139981">
    <property type="component" value="Unassembled WGS sequence"/>
</dbReference>
<reference evidence="1" key="1">
    <citation type="submission" date="2022-07" db="EMBL/GenBank/DDBJ databases">
        <title>Phylogenomic reconstructions and comparative analyses of Kickxellomycotina fungi.</title>
        <authorList>
            <person name="Reynolds N.K."/>
            <person name="Stajich J.E."/>
            <person name="Barry K."/>
            <person name="Grigoriev I.V."/>
            <person name="Crous P."/>
            <person name="Smith M.E."/>
        </authorList>
    </citation>
    <scope>NUCLEOTIDE SEQUENCE</scope>
    <source>
        <strain evidence="1">CBS 190363</strain>
    </source>
</reference>
<proteinExistence type="predicted"/>
<evidence type="ECO:0000313" key="1">
    <source>
        <dbReference type="EMBL" id="KAJ2888044.1"/>
    </source>
</evidence>
<accession>A0ACC1LXW7</accession>
<evidence type="ECO:0000313" key="2">
    <source>
        <dbReference type="Proteomes" id="UP001139981"/>
    </source>
</evidence>
<comment type="caution">
    <text evidence="1">The sequence shown here is derived from an EMBL/GenBank/DDBJ whole genome shotgun (WGS) entry which is preliminary data.</text>
</comment>
<organism evidence="1 2">
    <name type="scientific">Coemansia aciculifera</name>
    <dbReference type="NCBI Taxonomy" id="417176"/>
    <lineage>
        <taxon>Eukaryota</taxon>
        <taxon>Fungi</taxon>
        <taxon>Fungi incertae sedis</taxon>
        <taxon>Zoopagomycota</taxon>
        <taxon>Kickxellomycotina</taxon>
        <taxon>Kickxellomycetes</taxon>
        <taxon>Kickxellales</taxon>
        <taxon>Kickxellaceae</taxon>
        <taxon>Coemansia</taxon>
    </lineage>
</organism>
<sequence length="135" mass="15035">MSAVDIRQSSPYFRVKRGVLTLFISTHANDSIHSVKLKVLAALEEYCGEESAFKELTEKHIRLLAEQATAPTSTNSGSSSSSFRLLEPDNLTIKDSELVDDQILYFTIQRADGAWEEPFVADYDADTQDMDVVVS</sequence>
<name>A0ACC1LXW7_9FUNG</name>
<dbReference type="EMBL" id="JANBVB010002100">
    <property type="protein sequence ID" value="KAJ2888044.1"/>
    <property type="molecule type" value="Genomic_DNA"/>
</dbReference>
<keyword evidence="2" id="KW-1185">Reference proteome</keyword>
<protein>
    <submittedName>
        <fullName evidence="1">Uncharacterized protein</fullName>
    </submittedName>
</protein>